<dbReference type="Proteomes" id="UP001175353">
    <property type="component" value="Unassembled WGS sequence"/>
</dbReference>
<protein>
    <recommendedName>
        <fullName evidence="7">Glutamyl-tRNA(Gln) amidotransferase subunit A, mitochondrial</fullName>
        <shortName evidence="7">Glu-AdT subunit A</shortName>
        <ecNumber evidence="7">6.3.5.7</ecNumber>
    </recommendedName>
</protein>
<dbReference type="GO" id="GO:0050567">
    <property type="term" value="F:glutaminyl-tRNA synthase (glutamine-hydrolyzing) activity"/>
    <property type="evidence" value="ECO:0007669"/>
    <property type="project" value="UniProtKB-UniRule"/>
</dbReference>
<feature type="region of interest" description="Disordered" evidence="8">
    <location>
        <begin position="751"/>
        <end position="781"/>
    </location>
</feature>
<dbReference type="InterPro" id="IPR023631">
    <property type="entry name" value="Amidase_dom"/>
</dbReference>
<evidence type="ECO:0000256" key="7">
    <source>
        <dbReference type="HAMAP-Rule" id="MF_03150"/>
    </source>
</evidence>
<dbReference type="EC" id="6.3.5.7" evidence="7"/>
<dbReference type="InterPro" id="IPR036928">
    <property type="entry name" value="AS_sf"/>
</dbReference>
<dbReference type="Gene3D" id="3.90.1300.10">
    <property type="entry name" value="Amidase signature (AS) domain"/>
    <property type="match status" value="1"/>
</dbReference>
<organism evidence="11 12">
    <name type="scientific">Friedmanniomyces endolithicus</name>
    <dbReference type="NCBI Taxonomy" id="329885"/>
    <lineage>
        <taxon>Eukaryota</taxon>
        <taxon>Fungi</taxon>
        <taxon>Dikarya</taxon>
        <taxon>Ascomycota</taxon>
        <taxon>Pezizomycotina</taxon>
        <taxon>Dothideomycetes</taxon>
        <taxon>Dothideomycetidae</taxon>
        <taxon>Mycosphaerellales</taxon>
        <taxon>Teratosphaeriaceae</taxon>
        <taxon>Friedmanniomyces</taxon>
    </lineage>
</organism>
<dbReference type="PROSITE" id="PS00571">
    <property type="entry name" value="AMIDASES"/>
    <property type="match status" value="1"/>
</dbReference>
<evidence type="ECO:0000313" key="11">
    <source>
        <dbReference type="EMBL" id="KAK0950711.1"/>
    </source>
</evidence>
<comment type="similarity">
    <text evidence="1 7">Belongs to the amidase family. GatA subfamily.</text>
</comment>
<feature type="signal peptide" evidence="9">
    <location>
        <begin position="1"/>
        <end position="17"/>
    </location>
</feature>
<feature type="region of interest" description="Disordered" evidence="8">
    <location>
        <begin position="628"/>
        <end position="649"/>
    </location>
</feature>
<feature type="compositionally biased region" description="Basic and acidic residues" evidence="8">
    <location>
        <begin position="840"/>
        <end position="859"/>
    </location>
</feature>
<dbReference type="GO" id="GO:0032543">
    <property type="term" value="P:mitochondrial translation"/>
    <property type="evidence" value="ECO:0007669"/>
    <property type="project" value="UniProtKB-UniRule"/>
</dbReference>
<name>A0AAN6JZC3_9PEZI</name>
<keyword evidence="9" id="KW-0732">Signal</keyword>
<evidence type="ECO:0000256" key="5">
    <source>
        <dbReference type="ARBA" id="ARBA00022917"/>
    </source>
</evidence>
<accession>A0AAN6JZC3</accession>
<comment type="caution">
    <text evidence="11">The sequence shown here is derived from an EMBL/GenBank/DDBJ whole genome shotgun (WGS) entry which is preliminary data.</text>
</comment>
<dbReference type="GO" id="GO:0005739">
    <property type="term" value="C:mitochondrion"/>
    <property type="evidence" value="ECO:0007669"/>
    <property type="project" value="UniProtKB-SubCell"/>
</dbReference>
<dbReference type="InterPro" id="IPR004412">
    <property type="entry name" value="GatA"/>
</dbReference>
<evidence type="ECO:0000256" key="9">
    <source>
        <dbReference type="SAM" id="SignalP"/>
    </source>
</evidence>
<dbReference type="SUPFAM" id="SSF75304">
    <property type="entry name" value="Amidase signature (AS) enzymes"/>
    <property type="match status" value="1"/>
</dbReference>
<comment type="subcellular location">
    <subcellularLocation>
        <location evidence="7">Mitochondrion</location>
    </subcellularLocation>
</comment>
<keyword evidence="12" id="KW-1185">Reference proteome</keyword>
<evidence type="ECO:0000256" key="1">
    <source>
        <dbReference type="ARBA" id="ARBA00008069"/>
    </source>
</evidence>
<feature type="region of interest" description="Disordered" evidence="8">
    <location>
        <begin position="101"/>
        <end position="204"/>
    </location>
</feature>
<dbReference type="PANTHER" id="PTHR11895">
    <property type="entry name" value="TRANSAMIDASE"/>
    <property type="match status" value="1"/>
</dbReference>
<feature type="region of interest" description="Disordered" evidence="8">
    <location>
        <begin position="993"/>
        <end position="1013"/>
    </location>
</feature>
<dbReference type="HAMAP" id="MF_00120">
    <property type="entry name" value="GatA"/>
    <property type="match status" value="1"/>
</dbReference>
<feature type="active site" description="Charge relay system" evidence="7">
    <location>
        <position position="1175"/>
    </location>
</feature>
<evidence type="ECO:0000313" key="12">
    <source>
        <dbReference type="Proteomes" id="UP001175353"/>
    </source>
</evidence>
<dbReference type="InterPro" id="IPR000120">
    <property type="entry name" value="Amidase"/>
</dbReference>
<feature type="active site" description="Acyl-ester intermediate" evidence="7">
    <location>
        <position position="1199"/>
    </location>
</feature>
<keyword evidence="2 7" id="KW-0436">Ligase</keyword>
<keyword evidence="4 7" id="KW-0067">ATP-binding</keyword>
<feature type="compositionally biased region" description="Basic and acidic residues" evidence="8">
    <location>
        <begin position="107"/>
        <end position="118"/>
    </location>
</feature>
<sequence>MISLLCFISVFTFSVHTWYSIVGNTYKGHRGMNRRASMAPLLEAPLTPTESNDSESLSPARHALQYNLDNSLTLNKKKSWLNIGGTIRKSALSIKGALDYVGGEQPKPQDDDDAKRVSSESADSQGSTMAVFADTPKTERRSTFTPHHAVASLRQHFSRHSKRGSTNSIFRDKDATSEASPEGPERFSTDSHDNKEVATPSRRTSIADSIVGSVRGFGRKVSLKKAALPGELQSQQRRSPERSAAAAVPLPSSPINIPNAPPALSLNLGPAGFISPSFSGSPGAGHEEEHMYLTAIMATGKPETRVLYMPAELEGKATKACPLQQHSTPVDMLHLQMDDLEFDPVMCPARRDELSTPMPGTDFPLELDGTSDSPPFFERHVEPAECSPTRSGLGLRQMRSIDALAQSQKHVRPALYPNDSTEALANAAVIAHAADEAESAARMASVDHSDATAPALPVLKDLNSTAGTSTMATDATLPSIESSHAPAMPVDQSMESDPLPAPLFMPMDAFPGERRDLDSTTTIATCPRDMASLSRQSSPSPVDVDHGDIERWKQCHQYPRLDDKCVKQEDERRDSVMEIGPVADSGRPFPNSGVDLPYRFKAATGISELSRTIPSTPPPQLTCRMVEPSPSTCGRPDEQEQSLPVSNTCRDPGSVITDYDEFKTQHLFCNEEEGLSLPDYDNATCVSSPDGSPIMPLRLTQLYEAATGPPRNPSPTNSSHGVVLRSTDVGSIFWKFSVNNWLGDDAADATEASLDDNESDTTEKDTSPVCPSSADAHRTPSMGSRLDFELQRSERNMRYNALQAKTSGHVAEDSTRRESSTWTFCLQESIEEIELPLSDPDYHFATEPADRAKENRNDCPDAGSTTSGGSTRHTLESAVRDTNYAEAMLTPSHEKNHTHHHDSANPPDGVQTSSPLRLTEWERQALQSAIPSQAYDTHQSPIRATRSPKRVTHAEIILPSTFSSSPTGGITVGGFSPTASLLEVSSNRFAALDVDMPSSPPEPVGRYESDGRAPGGCKFASQAMRQEFVKPGDVLFNFNSPGRGHDVDSSASAKGVEASPPGTTLHQQNELNAVIHNGSAKDPSLSGALSGRTIAIKDNIATKDSPTTAASKALTGYTSPFDATVIKLLRQNGATISAKTNLDEFGMGSHSQHSHAGPVLSQHSRSGVPLSPGGSSGGSAVAVATGQCWAALGTDTGGSVRLPAAFMGTVGFKPSFGVVSRWGVIQYANSMDTVGILAGKVEDARRVFGCLDVFDGKDPTSLSASVRKRAARRPSLTKGLRIGVPLEYNIAGLAPAVRSAYMRTLGLMQDHGHSLHPVSLPTTRQALSAYYVLAPAEASSNLAKYDGIRYGYRTQGPDASPKSGLPLYARTRGEGFGEEVKRRILLGAYTLSSEAIDNYFIQAQKVRRLVQRDFDGVFTQLNPLLNSDTTTGSGVRDEQGVDVLLTPTAPTLPPTVEEVKRQSSVESYMNDVFTVPASLAGLPAISVPVKLSGGGDEMVEETDVQSVGVQFIGQFGDDQLVLQAAGILEQLECEV</sequence>
<feature type="compositionally biased region" description="Acidic residues" evidence="8">
    <location>
        <begin position="751"/>
        <end position="760"/>
    </location>
</feature>
<feature type="active site" description="Charge relay system" evidence="7">
    <location>
        <position position="1097"/>
    </location>
</feature>
<gene>
    <name evidence="11" type="primary">HER2_3</name>
    <name evidence="11" type="ORF">LTR91_025464</name>
</gene>
<feature type="domain" description="Amidase" evidence="10">
    <location>
        <begin position="1084"/>
        <end position="1522"/>
    </location>
</feature>
<evidence type="ECO:0000259" key="10">
    <source>
        <dbReference type="Pfam" id="PF01425"/>
    </source>
</evidence>
<feature type="region of interest" description="Disordered" evidence="8">
    <location>
        <begin position="893"/>
        <end position="914"/>
    </location>
</feature>
<feature type="compositionally biased region" description="Polar residues" evidence="8">
    <location>
        <begin position="119"/>
        <end position="128"/>
    </location>
</feature>
<comment type="subunit">
    <text evidence="7">Subunit of the heterotrimeric GatCAB amidotransferase (AdT) complex, composed of A, B and C subunits.</text>
</comment>
<evidence type="ECO:0000256" key="6">
    <source>
        <dbReference type="ARBA" id="ARBA00047407"/>
    </source>
</evidence>
<dbReference type="InterPro" id="IPR020556">
    <property type="entry name" value="Amidase_CS"/>
</dbReference>
<dbReference type="EMBL" id="JAUJLE010000786">
    <property type="protein sequence ID" value="KAK0950711.1"/>
    <property type="molecule type" value="Genomic_DNA"/>
</dbReference>
<keyword evidence="7" id="KW-0496">Mitochondrion</keyword>
<comment type="function">
    <text evidence="7">Allows the formation of correctly charged Gln-tRNA(Gln) through the transamidation of misacylated Glu-tRNA(Gln) in the mitochondria. The reaction takes place in the presence of glutamine and ATP through an activated gamma-phospho-Glu-tRNA(Gln).</text>
</comment>
<evidence type="ECO:0000256" key="4">
    <source>
        <dbReference type="ARBA" id="ARBA00022840"/>
    </source>
</evidence>
<dbReference type="GO" id="GO:0005524">
    <property type="term" value="F:ATP binding"/>
    <property type="evidence" value="ECO:0007669"/>
    <property type="project" value="UniProtKB-KW"/>
</dbReference>
<comment type="catalytic activity">
    <reaction evidence="6 7">
        <text>L-glutamyl-tRNA(Gln) + L-glutamine + ATP + H2O = L-glutaminyl-tRNA(Gln) + L-glutamate + ADP + phosphate + H(+)</text>
        <dbReference type="Rhea" id="RHEA:17521"/>
        <dbReference type="Rhea" id="RHEA-COMP:9681"/>
        <dbReference type="Rhea" id="RHEA-COMP:9684"/>
        <dbReference type="ChEBI" id="CHEBI:15377"/>
        <dbReference type="ChEBI" id="CHEBI:15378"/>
        <dbReference type="ChEBI" id="CHEBI:29985"/>
        <dbReference type="ChEBI" id="CHEBI:30616"/>
        <dbReference type="ChEBI" id="CHEBI:43474"/>
        <dbReference type="ChEBI" id="CHEBI:58359"/>
        <dbReference type="ChEBI" id="CHEBI:78520"/>
        <dbReference type="ChEBI" id="CHEBI:78521"/>
        <dbReference type="ChEBI" id="CHEBI:456216"/>
        <dbReference type="EC" id="6.3.5.7"/>
    </reaction>
</comment>
<feature type="chain" id="PRO_5042931267" description="Glutamyl-tRNA(Gln) amidotransferase subunit A, mitochondrial" evidence="9">
    <location>
        <begin position="18"/>
        <end position="1535"/>
    </location>
</feature>
<reference evidence="11" key="1">
    <citation type="submission" date="2023-06" db="EMBL/GenBank/DDBJ databases">
        <title>Black Yeasts Isolated from many extreme environments.</title>
        <authorList>
            <person name="Coleine C."/>
            <person name="Stajich J.E."/>
            <person name="Selbmann L."/>
        </authorList>
    </citation>
    <scope>NUCLEOTIDE SEQUENCE</scope>
    <source>
        <strain evidence="11">CCFEE 5200</strain>
    </source>
</reference>
<evidence type="ECO:0000256" key="2">
    <source>
        <dbReference type="ARBA" id="ARBA00022598"/>
    </source>
</evidence>
<dbReference type="GO" id="GO:0070681">
    <property type="term" value="P:glutaminyl-tRNAGln biosynthesis via transamidation"/>
    <property type="evidence" value="ECO:0007669"/>
    <property type="project" value="UniProtKB-UniRule"/>
</dbReference>
<feature type="region of interest" description="Disordered" evidence="8">
    <location>
        <begin position="1043"/>
        <end position="1063"/>
    </location>
</feature>
<proteinExistence type="inferred from homology"/>
<keyword evidence="5 7" id="KW-0648">Protein biosynthesis</keyword>
<evidence type="ECO:0000256" key="8">
    <source>
        <dbReference type="SAM" id="MobiDB-lite"/>
    </source>
</evidence>
<feature type="region of interest" description="Disordered" evidence="8">
    <location>
        <begin position="840"/>
        <end position="877"/>
    </location>
</feature>
<feature type="compositionally biased region" description="Low complexity" evidence="8">
    <location>
        <begin position="1166"/>
        <end position="1176"/>
    </location>
</feature>
<keyword evidence="3 7" id="KW-0547">Nucleotide-binding</keyword>
<dbReference type="PANTHER" id="PTHR11895:SF7">
    <property type="entry name" value="GLUTAMYL-TRNA(GLN) AMIDOTRANSFERASE SUBUNIT A, MITOCHONDRIAL"/>
    <property type="match status" value="1"/>
</dbReference>
<dbReference type="Pfam" id="PF01425">
    <property type="entry name" value="Amidase"/>
    <property type="match status" value="1"/>
</dbReference>
<feature type="compositionally biased region" description="Basic and acidic residues" evidence="8">
    <location>
        <begin position="183"/>
        <end position="196"/>
    </location>
</feature>
<feature type="region of interest" description="Disordered" evidence="8">
    <location>
        <begin position="1146"/>
        <end position="1176"/>
    </location>
</feature>
<evidence type="ECO:0000256" key="3">
    <source>
        <dbReference type="ARBA" id="ARBA00022741"/>
    </source>
</evidence>
<dbReference type="GO" id="GO:0030956">
    <property type="term" value="C:glutamyl-tRNA(Gln) amidotransferase complex"/>
    <property type="evidence" value="ECO:0007669"/>
    <property type="project" value="UniProtKB-UniRule"/>
</dbReference>